<evidence type="ECO:0000259" key="4">
    <source>
        <dbReference type="PROSITE" id="PS50110"/>
    </source>
</evidence>
<dbReference type="EMBL" id="CP003837">
    <property type="protein sequence ID" value="AGH46550.1"/>
    <property type="molecule type" value="Genomic_DNA"/>
</dbReference>
<dbReference type="Pfam" id="PF00072">
    <property type="entry name" value="Response_reg"/>
    <property type="match status" value="1"/>
</dbReference>
<dbReference type="InterPro" id="IPR039420">
    <property type="entry name" value="WalR-like"/>
</dbReference>
<reference evidence="6 7" key="1">
    <citation type="journal article" date="2013" name="Genome Announc.">
        <title>Complete Genome Sequence of Glaciecola psychrophila Strain 170T.</title>
        <authorList>
            <person name="Yin J."/>
            <person name="Chen J."/>
            <person name="Liu G."/>
            <person name="Yu Y."/>
            <person name="Song L."/>
            <person name="Wang X."/>
            <person name="Qu X."/>
        </authorList>
    </citation>
    <scope>NUCLEOTIDE SEQUENCE [LARGE SCALE GENOMIC DNA]</scope>
    <source>
        <strain evidence="6 7">170</strain>
    </source>
</reference>
<proteinExistence type="predicted"/>
<dbReference type="CDD" id="cd17624">
    <property type="entry name" value="REC_OmpR_PmrA-like"/>
    <property type="match status" value="1"/>
</dbReference>
<dbReference type="KEGG" id="gps:C427_4448"/>
<keyword evidence="1 3" id="KW-0238">DNA-binding</keyword>
<dbReference type="Gene3D" id="6.10.250.690">
    <property type="match status" value="1"/>
</dbReference>
<dbReference type="PANTHER" id="PTHR48111">
    <property type="entry name" value="REGULATOR OF RPOS"/>
    <property type="match status" value="1"/>
</dbReference>
<dbReference type="PANTHER" id="PTHR48111:SF36">
    <property type="entry name" value="TRANSCRIPTIONAL REGULATORY PROTEIN CUTR"/>
    <property type="match status" value="1"/>
</dbReference>
<dbReference type="eggNOG" id="COG0745">
    <property type="taxonomic scope" value="Bacteria"/>
</dbReference>
<evidence type="ECO:0000259" key="5">
    <source>
        <dbReference type="PROSITE" id="PS51755"/>
    </source>
</evidence>
<dbReference type="PATRIC" id="fig|1129794.4.peg.4430"/>
<name>K7AV98_9ALTE</name>
<dbReference type="InterPro" id="IPR001867">
    <property type="entry name" value="OmpR/PhoB-type_DNA-bd"/>
</dbReference>
<dbReference type="InterPro" id="IPR001789">
    <property type="entry name" value="Sig_transdc_resp-reg_receiver"/>
</dbReference>
<keyword evidence="7" id="KW-1185">Reference proteome</keyword>
<dbReference type="AlphaFoldDB" id="K7AV98"/>
<evidence type="ECO:0000313" key="6">
    <source>
        <dbReference type="EMBL" id="AGH46550.1"/>
    </source>
</evidence>
<dbReference type="OrthoDB" id="9802426at2"/>
<feature type="DNA-binding region" description="OmpR/PhoB-type" evidence="3">
    <location>
        <begin position="124"/>
        <end position="221"/>
    </location>
</feature>
<sequence>MRVLITEDNGELAEFIQEALTQESYLSDIARSGGELKLYLQKTSYAAIILDLGLPDMDGIEVLKNLRRTRNMVPILILTARGGVQDRIKGLDHGADDYLIKPFAIDELIARLRALLRRPSELSNTKLDTGNVSLDIISKSVIVNGNNVIMGKTEVAILEHFMWNSGLTVSKESLEDMVYQDGYTLTENALQVAVHRVRKKLSEAGATPVISTIRGVGYLFK</sequence>
<evidence type="ECO:0000256" key="3">
    <source>
        <dbReference type="PROSITE-ProRule" id="PRU01091"/>
    </source>
</evidence>
<feature type="domain" description="OmpR/PhoB-type" evidence="5">
    <location>
        <begin position="124"/>
        <end position="221"/>
    </location>
</feature>
<dbReference type="InterPro" id="IPR036388">
    <property type="entry name" value="WH-like_DNA-bd_sf"/>
</dbReference>
<dbReference type="Gene3D" id="1.10.10.10">
    <property type="entry name" value="Winged helix-like DNA-binding domain superfamily/Winged helix DNA-binding domain"/>
    <property type="match status" value="1"/>
</dbReference>
<dbReference type="GO" id="GO:0006355">
    <property type="term" value="P:regulation of DNA-templated transcription"/>
    <property type="evidence" value="ECO:0007669"/>
    <property type="project" value="InterPro"/>
</dbReference>
<dbReference type="Proteomes" id="UP000011864">
    <property type="component" value="Chromosome"/>
</dbReference>
<organism evidence="6 7">
    <name type="scientific">Paraglaciecola psychrophila 170</name>
    <dbReference type="NCBI Taxonomy" id="1129794"/>
    <lineage>
        <taxon>Bacteria</taxon>
        <taxon>Pseudomonadati</taxon>
        <taxon>Pseudomonadota</taxon>
        <taxon>Gammaproteobacteria</taxon>
        <taxon>Alteromonadales</taxon>
        <taxon>Alteromonadaceae</taxon>
        <taxon>Paraglaciecola</taxon>
    </lineage>
</organism>
<dbReference type="STRING" id="1129794.C427_4448"/>
<evidence type="ECO:0000313" key="7">
    <source>
        <dbReference type="Proteomes" id="UP000011864"/>
    </source>
</evidence>
<dbReference type="PROSITE" id="PS51755">
    <property type="entry name" value="OMPR_PHOB"/>
    <property type="match status" value="1"/>
</dbReference>
<dbReference type="CDD" id="cd00383">
    <property type="entry name" value="trans_reg_C"/>
    <property type="match status" value="1"/>
</dbReference>
<dbReference type="Pfam" id="PF00486">
    <property type="entry name" value="Trans_reg_C"/>
    <property type="match status" value="1"/>
</dbReference>
<gene>
    <name evidence="6" type="ORF">C427_4448</name>
</gene>
<dbReference type="SMART" id="SM00448">
    <property type="entry name" value="REC"/>
    <property type="match status" value="1"/>
</dbReference>
<feature type="modified residue" description="4-aspartylphosphate" evidence="2">
    <location>
        <position position="51"/>
    </location>
</feature>
<dbReference type="HOGENOM" id="CLU_000445_30_1_6"/>
<keyword evidence="2" id="KW-0597">Phosphoprotein</keyword>
<dbReference type="Gene3D" id="3.40.50.2300">
    <property type="match status" value="1"/>
</dbReference>
<dbReference type="GO" id="GO:0000156">
    <property type="term" value="F:phosphorelay response regulator activity"/>
    <property type="evidence" value="ECO:0007669"/>
    <property type="project" value="TreeGrafter"/>
</dbReference>
<dbReference type="PROSITE" id="PS50110">
    <property type="entry name" value="RESPONSE_REGULATORY"/>
    <property type="match status" value="1"/>
</dbReference>
<protein>
    <recommendedName>
        <fullName evidence="8">Two component transcriptional regulator</fullName>
    </recommendedName>
</protein>
<accession>K7AV98</accession>
<dbReference type="InterPro" id="IPR011006">
    <property type="entry name" value="CheY-like_superfamily"/>
</dbReference>
<evidence type="ECO:0008006" key="8">
    <source>
        <dbReference type="Google" id="ProtNLM"/>
    </source>
</evidence>
<dbReference type="SMART" id="SM00862">
    <property type="entry name" value="Trans_reg_C"/>
    <property type="match status" value="1"/>
</dbReference>
<dbReference type="GO" id="GO:0000976">
    <property type="term" value="F:transcription cis-regulatory region binding"/>
    <property type="evidence" value="ECO:0007669"/>
    <property type="project" value="TreeGrafter"/>
</dbReference>
<dbReference type="SUPFAM" id="SSF52172">
    <property type="entry name" value="CheY-like"/>
    <property type="match status" value="1"/>
</dbReference>
<evidence type="ECO:0000256" key="1">
    <source>
        <dbReference type="ARBA" id="ARBA00023125"/>
    </source>
</evidence>
<evidence type="ECO:0000256" key="2">
    <source>
        <dbReference type="PROSITE-ProRule" id="PRU00169"/>
    </source>
</evidence>
<dbReference type="GO" id="GO:0005829">
    <property type="term" value="C:cytosol"/>
    <property type="evidence" value="ECO:0007669"/>
    <property type="project" value="TreeGrafter"/>
</dbReference>
<dbReference type="GO" id="GO:0032993">
    <property type="term" value="C:protein-DNA complex"/>
    <property type="evidence" value="ECO:0007669"/>
    <property type="project" value="TreeGrafter"/>
</dbReference>
<feature type="domain" description="Response regulatory" evidence="4">
    <location>
        <begin position="2"/>
        <end position="116"/>
    </location>
</feature>